<proteinExistence type="predicted"/>
<evidence type="ECO:0000313" key="1">
    <source>
        <dbReference type="EMBL" id="PXW69735.1"/>
    </source>
</evidence>
<keyword evidence="2" id="KW-1185">Reference proteome</keyword>
<evidence type="ECO:0000313" key="2">
    <source>
        <dbReference type="Proteomes" id="UP000248014"/>
    </source>
</evidence>
<dbReference type="Proteomes" id="UP000248014">
    <property type="component" value="Unassembled WGS sequence"/>
</dbReference>
<organism evidence="1 2">
    <name type="scientific">Blastomonas natatoria</name>
    <dbReference type="NCBI Taxonomy" id="34015"/>
    <lineage>
        <taxon>Bacteria</taxon>
        <taxon>Pseudomonadati</taxon>
        <taxon>Pseudomonadota</taxon>
        <taxon>Alphaproteobacteria</taxon>
        <taxon>Sphingomonadales</taxon>
        <taxon>Sphingomonadaceae</taxon>
        <taxon>Blastomonas</taxon>
    </lineage>
</organism>
<gene>
    <name evidence="1" type="ORF">C7451_1154</name>
</gene>
<sequence>MATINTVLKKLLNLYPAWRRALADGNLMTFEPRLMPTG</sequence>
<protein>
    <submittedName>
        <fullName evidence="1">Uncharacterized protein</fullName>
    </submittedName>
</protein>
<comment type="caution">
    <text evidence="1">The sequence shown here is derived from an EMBL/GenBank/DDBJ whole genome shotgun (WGS) entry which is preliminary data.</text>
</comment>
<name>A0A2V3UQS0_9SPHN</name>
<dbReference type="EMBL" id="QJJM01000015">
    <property type="protein sequence ID" value="PXW69735.1"/>
    <property type="molecule type" value="Genomic_DNA"/>
</dbReference>
<reference evidence="1 2" key="1">
    <citation type="submission" date="2018-05" db="EMBL/GenBank/DDBJ databases">
        <title>Genomic Encyclopedia of Type Strains, Phase IV (KMG-IV): sequencing the most valuable type-strain genomes for metagenomic binning, comparative biology and taxonomic classification.</title>
        <authorList>
            <person name="Goeker M."/>
        </authorList>
    </citation>
    <scope>NUCLEOTIDE SEQUENCE [LARGE SCALE GENOMIC DNA]</scope>
    <source>
        <strain evidence="1 2">DSM 3183</strain>
    </source>
</reference>
<dbReference type="AlphaFoldDB" id="A0A2V3UQS0"/>
<accession>A0A2V3UQS0</accession>